<name>A0ABX1FDP3_9PSEU</name>
<keyword evidence="3" id="KW-0964">Secreted</keyword>
<comment type="subcellular location">
    <subcellularLocation>
        <location evidence="1">Secreted</location>
    </subcellularLocation>
</comment>
<keyword evidence="9" id="KW-0378">Hydrolase</keyword>
<evidence type="ECO:0000256" key="3">
    <source>
        <dbReference type="ARBA" id="ARBA00022525"/>
    </source>
</evidence>
<accession>A0ABX1FDP3</accession>
<dbReference type="Gene3D" id="3.30.350.10">
    <property type="entry name" value="Subtilisin inhibitor-like"/>
    <property type="match status" value="1"/>
</dbReference>
<dbReference type="GO" id="GO:0008233">
    <property type="term" value="F:peptidase activity"/>
    <property type="evidence" value="ECO:0007669"/>
    <property type="project" value="UniProtKB-KW"/>
</dbReference>
<feature type="domain" description="Subtilisin inhibitor" evidence="8">
    <location>
        <begin position="34"/>
        <end position="118"/>
    </location>
</feature>
<dbReference type="GO" id="GO:0006508">
    <property type="term" value="P:proteolysis"/>
    <property type="evidence" value="ECO:0007669"/>
    <property type="project" value="UniProtKB-KW"/>
</dbReference>
<sequence>MSGRILAFVALFASLFAFAGTAQAAQPTSSRGGTALVLSVQYSDVEDNAFKATVLTCERGDSHPRRALACATLASTGADLQAMQSDGRACTFIYAPVEVSMFGFWRGEPVNEVHTYPNSCVMLAHTGALFDF</sequence>
<evidence type="ECO:0000259" key="8">
    <source>
        <dbReference type="Pfam" id="PF00720"/>
    </source>
</evidence>
<keyword evidence="6" id="KW-1015">Disulfide bond</keyword>
<proteinExistence type="inferred from homology"/>
<dbReference type="InterPro" id="IPR036819">
    <property type="entry name" value="Subtilisin_inhibitor-like_sf"/>
</dbReference>
<dbReference type="EMBL" id="VSRL01000024">
    <property type="protein sequence ID" value="NKE57015.1"/>
    <property type="molecule type" value="Genomic_DNA"/>
</dbReference>
<organism evidence="9 10">
    <name type="scientific">Lentzea indica</name>
    <dbReference type="NCBI Taxonomy" id="2604800"/>
    <lineage>
        <taxon>Bacteria</taxon>
        <taxon>Bacillati</taxon>
        <taxon>Actinomycetota</taxon>
        <taxon>Actinomycetes</taxon>
        <taxon>Pseudonocardiales</taxon>
        <taxon>Pseudonocardiaceae</taxon>
        <taxon>Lentzea</taxon>
    </lineage>
</organism>
<keyword evidence="9" id="KW-0645">Protease</keyword>
<protein>
    <submittedName>
        <fullName evidence="9">Serine protease</fullName>
    </submittedName>
</protein>
<dbReference type="Pfam" id="PF00720">
    <property type="entry name" value="SSI"/>
    <property type="match status" value="1"/>
</dbReference>
<evidence type="ECO:0000313" key="10">
    <source>
        <dbReference type="Proteomes" id="UP001515943"/>
    </source>
</evidence>
<feature type="signal peptide" evidence="7">
    <location>
        <begin position="1"/>
        <end position="19"/>
    </location>
</feature>
<evidence type="ECO:0000256" key="7">
    <source>
        <dbReference type="SAM" id="SignalP"/>
    </source>
</evidence>
<gene>
    <name evidence="9" type="ORF">FXN61_09255</name>
</gene>
<keyword evidence="10" id="KW-1185">Reference proteome</keyword>
<keyword evidence="5" id="KW-0722">Serine protease inhibitor</keyword>
<dbReference type="Proteomes" id="UP001515943">
    <property type="component" value="Unassembled WGS sequence"/>
</dbReference>
<dbReference type="RefSeq" id="WP_167972306.1">
    <property type="nucleotide sequence ID" value="NZ_VSRL01000024.1"/>
</dbReference>
<evidence type="ECO:0000256" key="6">
    <source>
        <dbReference type="ARBA" id="ARBA00023157"/>
    </source>
</evidence>
<dbReference type="SUPFAM" id="SSF55399">
    <property type="entry name" value="Subtilisin inhibitor"/>
    <property type="match status" value="1"/>
</dbReference>
<feature type="chain" id="PRO_5045342594" evidence="7">
    <location>
        <begin position="20"/>
        <end position="132"/>
    </location>
</feature>
<evidence type="ECO:0000256" key="5">
    <source>
        <dbReference type="ARBA" id="ARBA00022900"/>
    </source>
</evidence>
<evidence type="ECO:0000256" key="2">
    <source>
        <dbReference type="ARBA" id="ARBA00010472"/>
    </source>
</evidence>
<keyword evidence="7" id="KW-0732">Signal</keyword>
<keyword evidence="4" id="KW-0646">Protease inhibitor</keyword>
<comment type="similarity">
    <text evidence="2">Belongs to the protease inhibitor I16 (SSI) family.</text>
</comment>
<evidence type="ECO:0000313" key="9">
    <source>
        <dbReference type="EMBL" id="NKE57015.1"/>
    </source>
</evidence>
<dbReference type="InterPro" id="IPR023549">
    <property type="entry name" value="Subtilisin_inhibitor"/>
</dbReference>
<evidence type="ECO:0000256" key="1">
    <source>
        <dbReference type="ARBA" id="ARBA00004613"/>
    </source>
</evidence>
<evidence type="ECO:0000256" key="4">
    <source>
        <dbReference type="ARBA" id="ARBA00022690"/>
    </source>
</evidence>
<reference evidence="9 10" key="1">
    <citation type="submission" date="2019-08" db="EMBL/GenBank/DDBJ databases">
        <title>Lentzea from Indian Himalayas.</title>
        <authorList>
            <person name="Mandal S."/>
            <person name="Mallick Gupta A."/>
            <person name="Maiti P.K."/>
            <person name="Sarkar J."/>
            <person name="Mandal S."/>
        </authorList>
    </citation>
    <scope>NUCLEOTIDE SEQUENCE [LARGE SCALE GENOMIC DNA]</scope>
    <source>
        <strain evidence="9 10">PSKA42</strain>
    </source>
</reference>
<comment type="caution">
    <text evidence="9">The sequence shown here is derived from an EMBL/GenBank/DDBJ whole genome shotgun (WGS) entry which is preliminary data.</text>
</comment>